<feature type="transmembrane region" description="Helical" evidence="1">
    <location>
        <begin position="125"/>
        <end position="142"/>
    </location>
</feature>
<dbReference type="CDD" id="cd01098">
    <property type="entry name" value="PAN_AP_plant"/>
    <property type="match status" value="1"/>
</dbReference>
<dbReference type="Pfam" id="PF08276">
    <property type="entry name" value="PAN_2"/>
    <property type="match status" value="1"/>
</dbReference>
<evidence type="ECO:0000259" key="2">
    <source>
        <dbReference type="PROSITE" id="PS50948"/>
    </source>
</evidence>
<reference evidence="3 4" key="1">
    <citation type="submission" date="2024-01" db="EMBL/GenBank/DDBJ databases">
        <title>Genome assemblies of Stephania.</title>
        <authorList>
            <person name="Yang L."/>
        </authorList>
    </citation>
    <scope>NUCLEOTIDE SEQUENCE [LARGE SCALE GENOMIC DNA]</scope>
    <source>
        <strain evidence="3">YNDBR</strain>
        <tissue evidence="3">Leaf</tissue>
    </source>
</reference>
<keyword evidence="4" id="KW-1185">Reference proteome</keyword>
<protein>
    <recommendedName>
        <fullName evidence="2">Apple domain-containing protein</fullName>
    </recommendedName>
</protein>
<dbReference type="Proteomes" id="UP001420932">
    <property type="component" value="Unassembled WGS sequence"/>
</dbReference>
<evidence type="ECO:0000313" key="4">
    <source>
        <dbReference type="Proteomes" id="UP001420932"/>
    </source>
</evidence>
<dbReference type="AlphaFoldDB" id="A0AAP0KHD4"/>
<keyword evidence="1" id="KW-0812">Transmembrane</keyword>
<evidence type="ECO:0000256" key="1">
    <source>
        <dbReference type="SAM" id="Phobius"/>
    </source>
</evidence>
<dbReference type="EMBL" id="JBBNAF010000004">
    <property type="protein sequence ID" value="KAK9152090.1"/>
    <property type="molecule type" value="Genomic_DNA"/>
</dbReference>
<evidence type="ECO:0000313" key="3">
    <source>
        <dbReference type="EMBL" id="KAK9152090.1"/>
    </source>
</evidence>
<sequence length="160" mass="17839">MIGIERIGRRRTALDCDNGDGFQRFSSAKVPDTAFSWVDKSRSLGECQIKRLKNCSCTAYANTDIRGSGSGCVLLFGDLIDIREFSEGAGQDLYVRLAASELALMLGCLWSFMMFPILWFKQSSIRVLTTLLILLCITIKLFSCSVEKDARQNVLFRTSG</sequence>
<name>A0AAP0KHD4_9MAGN</name>
<dbReference type="PANTHER" id="PTHR32444">
    <property type="entry name" value="BULB-TYPE LECTIN DOMAIN-CONTAINING PROTEIN"/>
    <property type="match status" value="1"/>
</dbReference>
<keyword evidence="1" id="KW-0472">Membrane</keyword>
<dbReference type="PROSITE" id="PS50948">
    <property type="entry name" value="PAN"/>
    <property type="match status" value="1"/>
</dbReference>
<dbReference type="SMART" id="SM00473">
    <property type="entry name" value="PAN_AP"/>
    <property type="match status" value="1"/>
</dbReference>
<proteinExistence type="predicted"/>
<organism evidence="3 4">
    <name type="scientific">Stephania yunnanensis</name>
    <dbReference type="NCBI Taxonomy" id="152371"/>
    <lineage>
        <taxon>Eukaryota</taxon>
        <taxon>Viridiplantae</taxon>
        <taxon>Streptophyta</taxon>
        <taxon>Embryophyta</taxon>
        <taxon>Tracheophyta</taxon>
        <taxon>Spermatophyta</taxon>
        <taxon>Magnoliopsida</taxon>
        <taxon>Ranunculales</taxon>
        <taxon>Menispermaceae</taxon>
        <taxon>Menispermoideae</taxon>
        <taxon>Cissampelideae</taxon>
        <taxon>Stephania</taxon>
    </lineage>
</organism>
<keyword evidence="1" id="KW-1133">Transmembrane helix</keyword>
<gene>
    <name evidence="3" type="ORF">Syun_010399</name>
</gene>
<dbReference type="PANTHER" id="PTHR32444:SF235">
    <property type="entry name" value="OS01G0783900 PROTEIN"/>
    <property type="match status" value="1"/>
</dbReference>
<dbReference type="InterPro" id="IPR003609">
    <property type="entry name" value="Pan_app"/>
</dbReference>
<comment type="caution">
    <text evidence="3">The sequence shown here is derived from an EMBL/GenBank/DDBJ whole genome shotgun (WGS) entry which is preliminary data.</text>
</comment>
<feature type="domain" description="Apple" evidence="2">
    <location>
        <begin position="16"/>
        <end position="98"/>
    </location>
</feature>
<feature type="transmembrane region" description="Helical" evidence="1">
    <location>
        <begin position="93"/>
        <end position="119"/>
    </location>
</feature>
<accession>A0AAP0KHD4</accession>